<feature type="binding site" evidence="9">
    <location>
        <position position="206"/>
    </location>
    <ligand>
        <name>Mg(2+)</name>
        <dbReference type="ChEBI" id="CHEBI:18420"/>
        <label>1</label>
        <note>catalytic</note>
    </ligand>
</feature>
<dbReference type="GO" id="GO:0006020">
    <property type="term" value="P:inositol metabolic process"/>
    <property type="evidence" value="ECO:0007669"/>
    <property type="project" value="TreeGrafter"/>
</dbReference>
<dbReference type="Gene3D" id="3.40.190.80">
    <property type="match status" value="1"/>
</dbReference>
<comment type="caution">
    <text evidence="10">The sequence shown here is derived from an EMBL/GenBank/DDBJ whole genome shotgun (WGS) entry which is preliminary data.</text>
</comment>
<dbReference type="FunFam" id="3.30.540.10:FF:000003">
    <property type="entry name" value="Inositol-1-monophosphatase"/>
    <property type="match status" value="1"/>
</dbReference>
<comment type="similarity">
    <text evidence="3">Belongs to the inositol monophosphatase superfamily.</text>
</comment>
<dbReference type="GO" id="GO:0007165">
    <property type="term" value="P:signal transduction"/>
    <property type="evidence" value="ECO:0007669"/>
    <property type="project" value="TreeGrafter"/>
</dbReference>
<evidence type="ECO:0000256" key="6">
    <source>
        <dbReference type="ARBA" id="ARBA00022723"/>
    </source>
</evidence>
<feature type="binding site" evidence="9">
    <location>
        <position position="83"/>
    </location>
    <ligand>
        <name>Mg(2+)</name>
        <dbReference type="ChEBI" id="CHEBI:18420"/>
        <label>1</label>
        <note>catalytic</note>
    </ligand>
</feature>
<protein>
    <recommendedName>
        <fullName evidence="5">Inositol-1-monophosphatase</fullName>
        <ecNumber evidence="4">3.1.3.25</ecNumber>
    </recommendedName>
</protein>
<keyword evidence="8 9" id="KW-0460">Magnesium</keyword>
<keyword evidence="6 9" id="KW-0479">Metal-binding</keyword>
<comment type="catalytic activity">
    <reaction evidence="1">
        <text>a myo-inositol phosphate + H2O = myo-inositol + phosphate</text>
        <dbReference type="Rhea" id="RHEA:24056"/>
        <dbReference type="ChEBI" id="CHEBI:15377"/>
        <dbReference type="ChEBI" id="CHEBI:17268"/>
        <dbReference type="ChEBI" id="CHEBI:43474"/>
        <dbReference type="ChEBI" id="CHEBI:84139"/>
        <dbReference type="EC" id="3.1.3.25"/>
    </reaction>
</comment>
<keyword evidence="11" id="KW-1185">Reference proteome</keyword>
<dbReference type="AlphaFoldDB" id="A0A917IAA1"/>
<evidence type="ECO:0000256" key="4">
    <source>
        <dbReference type="ARBA" id="ARBA00013106"/>
    </source>
</evidence>
<dbReference type="PANTHER" id="PTHR20854:SF4">
    <property type="entry name" value="INOSITOL-1-MONOPHOSPHATASE-RELATED"/>
    <property type="match status" value="1"/>
</dbReference>
<organism evidence="10 11">
    <name type="scientific">Alsobacter metallidurans</name>
    <dbReference type="NCBI Taxonomy" id="340221"/>
    <lineage>
        <taxon>Bacteria</taxon>
        <taxon>Pseudomonadati</taxon>
        <taxon>Pseudomonadota</taxon>
        <taxon>Alphaproteobacteria</taxon>
        <taxon>Hyphomicrobiales</taxon>
        <taxon>Alsobacteraceae</taxon>
        <taxon>Alsobacter</taxon>
    </lineage>
</organism>
<dbReference type="PROSITE" id="PS00629">
    <property type="entry name" value="IMP_1"/>
    <property type="match status" value="1"/>
</dbReference>
<dbReference type="PANTHER" id="PTHR20854">
    <property type="entry name" value="INOSITOL MONOPHOSPHATASE"/>
    <property type="match status" value="1"/>
</dbReference>
<evidence type="ECO:0000256" key="3">
    <source>
        <dbReference type="ARBA" id="ARBA00009759"/>
    </source>
</evidence>
<gene>
    <name evidence="10" type="primary">accG</name>
    <name evidence="10" type="ORF">GCM10007036_43130</name>
</gene>
<evidence type="ECO:0000256" key="2">
    <source>
        <dbReference type="ARBA" id="ARBA00001946"/>
    </source>
</evidence>
<dbReference type="Gene3D" id="3.30.540.10">
    <property type="entry name" value="Fructose-1,6-Bisphosphatase, subunit A, domain 1"/>
    <property type="match status" value="1"/>
</dbReference>
<dbReference type="SUPFAM" id="SSF56655">
    <property type="entry name" value="Carbohydrate phosphatase"/>
    <property type="match status" value="1"/>
</dbReference>
<reference evidence="10" key="2">
    <citation type="submission" date="2020-09" db="EMBL/GenBank/DDBJ databases">
        <authorList>
            <person name="Sun Q."/>
            <person name="Zhou Y."/>
        </authorList>
    </citation>
    <scope>NUCLEOTIDE SEQUENCE</scope>
    <source>
        <strain evidence="10">CGMCC 1.12214</strain>
    </source>
</reference>
<sequence>MLGDIARLAQDAGEIALRHFERLGVDAVEAKGHLDLVTVADREAEAFITAGLAKLFPDDGVFGEEGASAQGRSGRLWVIDPIDGTFNFVRGGDQWAVSIGLYDKGRPQAGVIYAPVKRQTFAGGLGAPATLNGAPIIRPGDFDRSRGCIGVGMHPRIPAAKRLELLKFVMQQNMMIRCCGSSTVSLMELACGQVDGYVGVGESTWDVMAALPILASLGIESTLDWPALELSDKLAYACGSPPALDLVGQILPALI</sequence>
<accession>A0A917IAA1</accession>
<dbReference type="PRINTS" id="PR00377">
    <property type="entry name" value="IMPHPHTASES"/>
</dbReference>
<feature type="binding site" evidence="9">
    <location>
        <position position="80"/>
    </location>
    <ligand>
        <name>Mg(2+)</name>
        <dbReference type="ChEBI" id="CHEBI:18420"/>
        <label>1</label>
        <note>catalytic</note>
    </ligand>
</feature>
<name>A0A917IAA1_9HYPH</name>
<evidence type="ECO:0000256" key="9">
    <source>
        <dbReference type="PIRSR" id="PIRSR600760-2"/>
    </source>
</evidence>
<dbReference type="EMBL" id="BMES01000003">
    <property type="protein sequence ID" value="GGH31722.1"/>
    <property type="molecule type" value="Genomic_DNA"/>
</dbReference>
<dbReference type="GO" id="GO:0008934">
    <property type="term" value="F:inositol monophosphate 1-phosphatase activity"/>
    <property type="evidence" value="ECO:0007669"/>
    <property type="project" value="TreeGrafter"/>
</dbReference>
<dbReference type="InterPro" id="IPR000760">
    <property type="entry name" value="Inositol_monophosphatase-like"/>
</dbReference>
<dbReference type="InterPro" id="IPR020583">
    <property type="entry name" value="Inositol_monoP_metal-BS"/>
</dbReference>
<dbReference type="GO" id="GO:0046872">
    <property type="term" value="F:metal ion binding"/>
    <property type="evidence" value="ECO:0007669"/>
    <property type="project" value="UniProtKB-KW"/>
</dbReference>
<keyword evidence="7" id="KW-0378">Hydrolase</keyword>
<dbReference type="EC" id="3.1.3.25" evidence="4"/>
<dbReference type="RefSeq" id="WP_188519882.1">
    <property type="nucleotide sequence ID" value="NZ_BMES01000003.1"/>
</dbReference>
<dbReference type="Proteomes" id="UP000603912">
    <property type="component" value="Unassembled WGS sequence"/>
</dbReference>
<evidence type="ECO:0000313" key="11">
    <source>
        <dbReference type="Proteomes" id="UP000603912"/>
    </source>
</evidence>
<evidence type="ECO:0000256" key="1">
    <source>
        <dbReference type="ARBA" id="ARBA00001033"/>
    </source>
</evidence>
<feature type="binding site" evidence="9">
    <location>
        <position position="82"/>
    </location>
    <ligand>
        <name>Mg(2+)</name>
        <dbReference type="ChEBI" id="CHEBI:18420"/>
        <label>1</label>
        <note>catalytic</note>
    </ligand>
</feature>
<dbReference type="Pfam" id="PF00459">
    <property type="entry name" value="Inositol_P"/>
    <property type="match status" value="1"/>
</dbReference>
<evidence type="ECO:0000256" key="7">
    <source>
        <dbReference type="ARBA" id="ARBA00022801"/>
    </source>
</evidence>
<evidence type="ECO:0000256" key="8">
    <source>
        <dbReference type="ARBA" id="ARBA00022842"/>
    </source>
</evidence>
<evidence type="ECO:0000313" key="10">
    <source>
        <dbReference type="EMBL" id="GGH31722.1"/>
    </source>
</evidence>
<reference evidence="10" key="1">
    <citation type="journal article" date="2014" name="Int. J. Syst. Evol. Microbiol.">
        <title>Complete genome sequence of Corynebacterium casei LMG S-19264T (=DSM 44701T), isolated from a smear-ripened cheese.</title>
        <authorList>
            <consortium name="US DOE Joint Genome Institute (JGI-PGF)"/>
            <person name="Walter F."/>
            <person name="Albersmeier A."/>
            <person name="Kalinowski J."/>
            <person name="Ruckert C."/>
        </authorList>
    </citation>
    <scope>NUCLEOTIDE SEQUENCE</scope>
    <source>
        <strain evidence="10">CGMCC 1.12214</strain>
    </source>
</reference>
<comment type="cofactor">
    <cofactor evidence="2 9">
        <name>Mg(2+)</name>
        <dbReference type="ChEBI" id="CHEBI:18420"/>
    </cofactor>
</comment>
<feature type="binding site" evidence="9">
    <location>
        <position position="64"/>
    </location>
    <ligand>
        <name>Mg(2+)</name>
        <dbReference type="ChEBI" id="CHEBI:18420"/>
        <label>1</label>
        <note>catalytic</note>
    </ligand>
</feature>
<evidence type="ECO:0000256" key="5">
    <source>
        <dbReference type="ARBA" id="ARBA00019784"/>
    </source>
</evidence>
<proteinExistence type="inferred from homology"/>